<feature type="region of interest" description="Disordered" evidence="1">
    <location>
        <begin position="22"/>
        <end position="51"/>
    </location>
</feature>
<name>A0A328AY94_9CAUL</name>
<sequence length="114" mass="12817">MKRLMTAALALSLLGGTASMAQPYGQDNHNNRGGYDQHHGNGNAYGHNQGQHRWARGERLPANYYHDRSHYVDYRSHHLRRPPRGYQWVQADDGNYAMVALTSGLIATIIASSR</sequence>
<organism evidence="3 4">
    <name type="scientific">Phenylobacterium hankyongense</name>
    <dbReference type="NCBI Taxonomy" id="1813876"/>
    <lineage>
        <taxon>Bacteria</taxon>
        <taxon>Pseudomonadati</taxon>
        <taxon>Pseudomonadota</taxon>
        <taxon>Alphaproteobacteria</taxon>
        <taxon>Caulobacterales</taxon>
        <taxon>Caulobacteraceae</taxon>
        <taxon>Phenylobacterium</taxon>
    </lineage>
</organism>
<dbReference type="EMBL" id="QFYP01000001">
    <property type="protein sequence ID" value="RAK58574.1"/>
    <property type="molecule type" value="Genomic_DNA"/>
</dbReference>
<dbReference type="Gene3D" id="3.10.450.160">
    <property type="entry name" value="inner membrane protein cigr"/>
    <property type="match status" value="1"/>
</dbReference>
<reference evidence="4" key="1">
    <citation type="submission" date="2018-05" db="EMBL/GenBank/DDBJ databases">
        <authorList>
            <person name="Li X."/>
        </authorList>
    </citation>
    <scope>NUCLEOTIDE SEQUENCE [LARGE SCALE GENOMIC DNA]</scope>
    <source>
        <strain evidence="4">HKS-05</strain>
    </source>
</reference>
<evidence type="ECO:0000313" key="4">
    <source>
        <dbReference type="Proteomes" id="UP000249842"/>
    </source>
</evidence>
<gene>
    <name evidence="3" type="ORF">DJ021_01565</name>
</gene>
<proteinExistence type="predicted"/>
<dbReference type="Pfam" id="PF11776">
    <property type="entry name" value="RcnB"/>
    <property type="match status" value="1"/>
</dbReference>
<comment type="caution">
    <text evidence="3">The sequence shown here is derived from an EMBL/GenBank/DDBJ whole genome shotgun (WGS) entry which is preliminary data.</text>
</comment>
<dbReference type="AlphaFoldDB" id="A0A328AY94"/>
<protein>
    <recommendedName>
        <fullName evidence="5">Transmembrane signal peptide protein</fullName>
    </recommendedName>
</protein>
<evidence type="ECO:0000256" key="2">
    <source>
        <dbReference type="SAM" id="SignalP"/>
    </source>
</evidence>
<evidence type="ECO:0000256" key="1">
    <source>
        <dbReference type="SAM" id="MobiDB-lite"/>
    </source>
</evidence>
<keyword evidence="4" id="KW-1185">Reference proteome</keyword>
<evidence type="ECO:0008006" key="5">
    <source>
        <dbReference type="Google" id="ProtNLM"/>
    </source>
</evidence>
<dbReference type="Proteomes" id="UP000249842">
    <property type="component" value="Unassembled WGS sequence"/>
</dbReference>
<feature type="chain" id="PRO_5016459749" description="Transmembrane signal peptide protein" evidence="2">
    <location>
        <begin position="22"/>
        <end position="114"/>
    </location>
</feature>
<feature type="signal peptide" evidence="2">
    <location>
        <begin position="1"/>
        <end position="21"/>
    </location>
</feature>
<dbReference type="RefSeq" id="WP_111455867.1">
    <property type="nucleotide sequence ID" value="NZ_QFYP01000001.1"/>
</dbReference>
<dbReference type="OrthoDB" id="9808839at2"/>
<keyword evidence="2" id="KW-0732">Signal</keyword>
<evidence type="ECO:0000313" key="3">
    <source>
        <dbReference type="EMBL" id="RAK58574.1"/>
    </source>
</evidence>
<accession>A0A328AY94</accession>
<dbReference type="InterPro" id="IPR024572">
    <property type="entry name" value="RcnB"/>
</dbReference>